<name>A0ABX0H987_9BACT</name>
<reference evidence="1 2" key="1">
    <citation type="submission" date="2020-03" db="EMBL/GenBank/DDBJ databases">
        <title>Cyclobacterium plantarum sp. nov., a marine bacterium isolated from a coastal-marine wetland.</title>
        <authorList>
            <person name="Sanchez-Porro C."/>
            <person name="Ventosa A."/>
            <person name="Amoozegar M."/>
        </authorList>
    </citation>
    <scope>NUCLEOTIDE SEQUENCE [LARGE SCALE GENOMIC DNA]</scope>
    <source>
        <strain evidence="1 2">GBPx2</strain>
    </source>
</reference>
<dbReference type="EMBL" id="JAANYN010000004">
    <property type="protein sequence ID" value="NHE57428.1"/>
    <property type="molecule type" value="Genomic_DNA"/>
</dbReference>
<proteinExistence type="predicted"/>
<dbReference type="Proteomes" id="UP000649799">
    <property type="component" value="Unassembled WGS sequence"/>
</dbReference>
<evidence type="ECO:0000313" key="1">
    <source>
        <dbReference type="EMBL" id="NHE57428.1"/>
    </source>
</evidence>
<accession>A0ABX0H987</accession>
<dbReference type="RefSeq" id="WP_166146943.1">
    <property type="nucleotide sequence ID" value="NZ_JAANYN010000004.1"/>
</dbReference>
<gene>
    <name evidence="1" type="ORF">G9Q97_11475</name>
</gene>
<sequence length="204" mass="23153">MIAIITGDIKDSRMVPAEKWMGLLKAELGIWGKTGEDWDIYRGDSFQLKLQDPADLLQVAISMKARIKSIAPLDIRMGIGLGDENFRSKRLLENNGTAYIHSGEAFENLSKSNQALLIKSPFDVFDQEINLMLKLALTVMDEWTENSARTVYLVMKHPEKTQRELGEMEGISQHAISARLTRARFDAISALLDYFPRKLEMYLS</sequence>
<evidence type="ECO:0000313" key="2">
    <source>
        <dbReference type="Proteomes" id="UP000649799"/>
    </source>
</evidence>
<organism evidence="1 2">
    <name type="scientific">Cyclobacterium plantarum</name>
    <dbReference type="NCBI Taxonomy" id="2716263"/>
    <lineage>
        <taxon>Bacteria</taxon>
        <taxon>Pseudomonadati</taxon>
        <taxon>Bacteroidota</taxon>
        <taxon>Cytophagia</taxon>
        <taxon>Cytophagales</taxon>
        <taxon>Cyclobacteriaceae</taxon>
        <taxon>Cyclobacterium</taxon>
    </lineage>
</organism>
<keyword evidence="2" id="KW-1185">Reference proteome</keyword>
<evidence type="ECO:0008006" key="3">
    <source>
        <dbReference type="Google" id="ProtNLM"/>
    </source>
</evidence>
<protein>
    <recommendedName>
        <fullName evidence="3">SatD family (SatD)</fullName>
    </recommendedName>
</protein>
<comment type="caution">
    <text evidence="1">The sequence shown here is derived from an EMBL/GenBank/DDBJ whole genome shotgun (WGS) entry which is preliminary data.</text>
</comment>